<comment type="caution">
    <text evidence="8">The sequence shown here is derived from an EMBL/GenBank/DDBJ whole genome shotgun (WGS) entry which is preliminary data.</text>
</comment>
<evidence type="ECO:0000256" key="2">
    <source>
        <dbReference type="ARBA" id="ARBA00022571"/>
    </source>
</evidence>
<evidence type="ECO:0000313" key="8">
    <source>
        <dbReference type="EMBL" id="MBS5332727.1"/>
    </source>
</evidence>
<dbReference type="Proteomes" id="UP000759273">
    <property type="component" value="Unassembled WGS sequence"/>
</dbReference>
<dbReference type="GO" id="GO:0006526">
    <property type="term" value="P:L-arginine biosynthetic process"/>
    <property type="evidence" value="ECO:0007669"/>
    <property type="project" value="UniProtKB-UniRule"/>
</dbReference>
<gene>
    <name evidence="6 8" type="primary">argC</name>
    <name evidence="8" type="ORF">KHY36_09385</name>
</gene>
<dbReference type="NCBIfam" id="TIGR01851">
    <property type="entry name" value="argC_other"/>
    <property type="match status" value="1"/>
</dbReference>
<dbReference type="CDD" id="cd23935">
    <property type="entry name" value="AGPR_2_C"/>
    <property type="match status" value="1"/>
</dbReference>
<dbReference type="SMART" id="SM00859">
    <property type="entry name" value="Semialdhyde_dh"/>
    <property type="match status" value="1"/>
</dbReference>
<dbReference type="PANTHER" id="PTHR32338">
    <property type="entry name" value="N-ACETYL-GAMMA-GLUTAMYL-PHOSPHATE REDUCTASE, CHLOROPLASTIC-RELATED-RELATED"/>
    <property type="match status" value="1"/>
</dbReference>
<dbReference type="Pfam" id="PF22698">
    <property type="entry name" value="Semialdhyde_dhC_1"/>
    <property type="match status" value="1"/>
</dbReference>
<dbReference type="GO" id="GO:0005737">
    <property type="term" value="C:cytoplasm"/>
    <property type="evidence" value="ECO:0007669"/>
    <property type="project" value="UniProtKB-SubCell"/>
</dbReference>
<dbReference type="EMBL" id="JAGZGG010000021">
    <property type="protein sequence ID" value="MBS5332727.1"/>
    <property type="molecule type" value="Genomic_DNA"/>
</dbReference>
<evidence type="ECO:0000256" key="1">
    <source>
        <dbReference type="ARBA" id="ARBA00022490"/>
    </source>
</evidence>
<dbReference type="Gene3D" id="3.40.50.720">
    <property type="entry name" value="NAD(P)-binding Rossmann-like Domain"/>
    <property type="match status" value="1"/>
</dbReference>
<accession>A0A943DE02</accession>
<dbReference type="SUPFAM" id="SSF55347">
    <property type="entry name" value="Glyceraldehyde-3-phosphate dehydrogenase-like, C-terminal domain"/>
    <property type="match status" value="1"/>
</dbReference>
<dbReference type="PANTHER" id="PTHR32338:SF10">
    <property type="entry name" value="N-ACETYL-GAMMA-GLUTAMYL-PHOSPHATE REDUCTASE, CHLOROPLASTIC-RELATED"/>
    <property type="match status" value="1"/>
</dbReference>
<evidence type="ECO:0000256" key="5">
    <source>
        <dbReference type="ARBA" id="ARBA00023002"/>
    </source>
</evidence>
<dbReference type="GO" id="GO:0051287">
    <property type="term" value="F:NAD binding"/>
    <property type="evidence" value="ECO:0007669"/>
    <property type="project" value="InterPro"/>
</dbReference>
<keyword evidence="2 6" id="KW-0055">Arginine biosynthesis</keyword>
<dbReference type="InterPro" id="IPR010136">
    <property type="entry name" value="AGPR_type-2"/>
</dbReference>
<dbReference type="Gene3D" id="3.30.360.10">
    <property type="entry name" value="Dihydrodipicolinate Reductase, domain 2"/>
    <property type="match status" value="1"/>
</dbReference>
<keyword evidence="5 6" id="KW-0560">Oxidoreductase</keyword>
<dbReference type="EC" id="1.2.1.38" evidence="6"/>
<dbReference type="Pfam" id="PF01118">
    <property type="entry name" value="Semialdhyde_dh"/>
    <property type="match status" value="1"/>
</dbReference>
<feature type="active site" evidence="6">
    <location>
        <position position="115"/>
    </location>
</feature>
<comment type="subcellular location">
    <subcellularLocation>
        <location evidence="6">Cytoplasm</location>
    </subcellularLocation>
</comment>
<dbReference type="HAMAP" id="MF_01110">
    <property type="entry name" value="ArgC_type2"/>
    <property type="match status" value="1"/>
</dbReference>
<comment type="pathway">
    <text evidence="6">Amino-acid biosynthesis; L-arginine biosynthesis; N(2)-acetyl-L-ornithine from L-glutamate: step 3/4.</text>
</comment>
<evidence type="ECO:0000313" key="9">
    <source>
        <dbReference type="Proteomes" id="UP000759273"/>
    </source>
</evidence>
<evidence type="ECO:0000259" key="7">
    <source>
        <dbReference type="SMART" id="SM00859"/>
    </source>
</evidence>
<proteinExistence type="inferred from homology"/>
<keyword evidence="1 6" id="KW-0963">Cytoplasm</keyword>
<protein>
    <recommendedName>
        <fullName evidence="6">N-acetyl-gamma-glutamyl-phosphate reductase</fullName>
        <shortName evidence="6">AGPR</shortName>
        <ecNumber evidence="6">1.2.1.38</ecNumber>
    </recommendedName>
    <alternativeName>
        <fullName evidence="6">N-acetyl-glutamate semialdehyde dehydrogenase</fullName>
        <shortName evidence="6">NAGSA dehydrogenase</shortName>
    </alternativeName>
</protein>
<reference evidence="8" key="1">
    <citation type="submission" date="2021-02" db="EMBL/GenBank/DDBJ databases">
        <title>Infant gut strain persistence is associated with maternal origin, phylogeny, and functional potential including surface adhesion and iron acquisition.</title>
        <authorList>
            <person name="Lou Y.C."/>
        </authorList>
    </citation>
    <scope>NUCLEOTIDE SEQUENCE</scope>
    <source>
        <strain evidence="8">L3_101_000M1_dasL3_101_000M1_concoct_87</strain>
    </source>
</reference>
<evidence type="ECO:0000256" key="6">
    <source>
        <dbReference type="HAMAP-Rule" id="MF_01110"/>
    </source>
</evidence>
<feature type="domain" description="Semialdehyde dehydrogenase NAD-binding" evidence="7">
    <location>
        <begin position="5"/>
        <end position="107"/>
    </location>
</feature>
<comment type="catalytic activity">
    <reaction evidence="6">
        <text>N-acetyl-L-glutamate 5-semialdehyde + phosphate + NADP(+) = N-acetyl-L-glutamyl 5-phosphate + NADPH + H(+)</text>
        <dbReference type="Rhea" id="RHEA:21588"/>
        <dbReference type="ChEBI" id="CHEBI:15378"/>
        <dbReference type="ChEBI" id="CHEBI:29123"/>
        <dbReference type="ChEBI" id="CHEBI:43474"/>
        <dbReference type="ChEBI" id="CHEBI:57783"/>
        <dbReference type="ChEBI" id="CHEBI:57936"/>
        <dbReference type="ChEBI" id="CHEBI:58349"/>
        <dbReference type="EC" id="1.2.1.38"/>
    </reaction>
</comment>
<dbReference type="InterPro" id="IPR058924">
    <property type="entry name" value="AGPR_dimerisation_dom"/>
</dbReference>
<keyword evidence="4 6" id="KW-0521">NADP</keyword>
<dbReference type="InterPro" id="IPR050085">
    <property type="entry name" value="AGPR"/>
</dbReference>
<organism evidence="8 9">
    <name type="scientific">Subdoligranulum variabile</name>
    <dbReference type="NCBI Taxonomy" id="214851"/>
    <lineage>
        <taxon>Bacteria</taxon>
        <taxon>Bacillati</taxon>
        <taxon>Bacillota</taxon>
        <taxon>Clostridia</taxon>
        <taxon>Eubacteriales</taxon>
        <taxon>Oscillospiraceae</taxon>
        <taxon>Subdoligranulum</taxon>
    </lineage>
</organism>
<dbReference type="SUPFAM" id="SSF51735">
    <property type="entry name" value="NAD(P)-binding Rossmann-fold domains"/>
    <property type="match status" value="1"/>
</dbReference>
<comment type="function">
    <text evidence="6">Catalyzes the NADPH-dependent reduction of N-acetyl-5-glutamyl phosphate to yield N-acetyl-L-glutamate 5-semialdehyde.</text>
</comment>
<sequence length="313" mass="33253">MGKYKIFVDGSSGTTGLRIADRLAERDEFEILKISAADRKDVHARAAVINESDLSFLCLPDDAAREVVPLLREDVRILDTSTAHRTAPGWLYGLPELHGTREALKTATRVAVPGCHATGFITPVAPLVELGILPKTAHLSVTSLTGYSGGGKKMIAEYEGERTNEALNAPRPYGLALHHKHLPEMAAITGLETAPNFVPVVADYYAGMETMIPLDLTALGVSALQAAAALAEYYAGQPMIKVHPLCEGTDGGFLAANKLAGKDTLEIFCLANPAGTQMQLISLFDNLGKGSSGAAVQCMNLMLGLEETKGLAR</sequence>
<dbReference type="InterPro" id="IPR036291">
    <property type="entry name" value="NAD(P)-bd_dom_sf"/>
</dbReference>
<comment type="similarity">
    <text evidence="6">Belongs to the NAGSA dehydrogenase family. Type 2 subfamily.</text>
</comment>
<evidence type="ECO:0000256" key="4">
    <source>
        <dbReference type="ARBA" id="ARBA00022857"/>
    </source>
</evidence>
<dbReference type="GO" id="GO:0003942">
    <property type="term" value="F:N-acetyl-gamma-glutamyl-phosphate reductase activity"/>
    <property type="evidence" value="ECO:0007669"/>
    <property type="project" value="UniProtKB-UniRule"/>
</dbReference>
<evidence type="ECO:0000256" key="3">
    <source>
        <dbReference type="ARBA" id="ARBA00022605"/>
    </source>
</evidence>
<dbReference type="InterPro" id="IPR000534">
    <property type="entry name" value="Semialdehyde_DH_NAD-bd"/>
</dbReference>
<dbReference type="AlphaFoldDB" id="A0A943DE02"/>
<keyword evidence="3 6" id="KW-0028">Amino-acid biosynthesis</keyword>
<name>A0A943DE02_9FIRM</name>